<dbReference type="InterPro" id="IPR001878">
    <property type="entry name" value="Znf_CCHC"/>
</dbReference>
<feature type="non-terminal residue" evidence="3">
    <location>
        <position position="79"/>
    </location>
</feature>
<evidence type="ECO:0000313" key="3">
    <source>
        <dbReference type="EMBL" id="NWR48587.1"/>
    </source>
</evidence>
<dbReference type="PROSITE" id="PS50158">
    <property type="entry name" value="ZF_CCHC"/>
    <property type="match status" value="1"/>
</dbReference>
<dbReference type="EMBL" id="VWZN01013732">
    <property type="protein sequence ID" value="NWR48587.1"/>
    <property type="molecule type" value="Genomic_DNA"/>
</dbReference>
<evidence type="ECO:0000259" key="2">
    <source>
        <dbReference type="PROSITE" id="PS50158"/>
    </source>
</evidence>
<dbReference type="PANTHER" id="PTHR40389">
    <property type="entry name" value="ENDOGENOUS RETROVIRUS GROUP K MEMBER 24 GAG POLYPROTEIN-RELATED"/>
    <property type="match status" value="1"/>
</dbReference>
<dbReference type="Proteomes" id="UP000529728">
    <property type="component" value="Unassembled WGS sequence"/>
</dbReference>
<dbReference type="OrthoDB" id="9212633at2759"/>
<protein>
    <submittedName>
        <fullName evidence="3">GAK5 protein</fullName>
    </submittedName>
</protein>
<comment type="caution">
    <text evidence="3">The sequence shown here is derived from an EMBL/GenBank/DDBJ whole genome shotgun (WGS) entry which is preliminary data.</text>
</comment>
<dbReference type="Gene3D" id="4.10.60.10">
    <property type="entry name" value="Zinc finger, CCHC-type"/>
    <property type="match status" value="1"/>
</dbReference>
<dbReference type="InterPro" id="IPR036875">
    <property type="entry name" value="Znf_CCHC_sf"/>
</dbReference>
<proteinExistence type="predicted"/>
<evidence type="ECO:0000313" key="4">
    <source>
        <dbReference type="Proteomes" id="UP000529728"/>
    </source>
</evidence>
<name>A0A7K4XNT9_REGSA</name>
<dbReference type="SUPFAM" id="SSF47353">
    <property type="entry name" value="Retrovirus capsid dimerization domain-like"/>
    <property type="match status" value="1"/>
</dbReference>
<gene>
    <name evidence="3" type="primary">Ervk5_2</name>
    <name evidence="3" type="ORF">REGSAT_R14943</name>
</gene>
<dbReference type="InterPro" id="IPR008916">
    <property type="entry name" value="Retrov_capsid_C"/>
</dbReference>
<feature type="domain" description="CCHC-type" evidence="2">
    <location>
        <begin position="56"/>
        <end position="70"/>
    </location>
</feature>
<feature type="non-terminal residue" evidence="3">
    <location>
        <position position="1"/>
    </location>
</feature>
<dbReference type="InterPro" id="IPR050195">
    <property type="entry name" value="Primate_lentivir_Gag_pol-like"/>
</dbReference>
<dbReference type="GO" id="GO:0003676">
    <property type="term" value="F:nucleic acid binding"/>
    <property type="evidence" value="ECO:0007669"/>
    <property type="project" value="InterPro"/>
</dbReference>
<reference evidence="3 4" key="1">
    <citation type="submission" date="2019-09" db="EMBL/GenBank/DDBJ databases">
        <title>Bird 10,000 Genomes (B10K) Project - Family phase.</title>
        <authorList>
            <person name="Zhang G."/>
        </authorList>
    </citation>
    <scope>NUCLEOTIDE SEQUENCE [LARGE SCALE GENOMIC DNA]</scope>
    <source>
        <strain evidence="3">B10K-DU-001-18</strain>
        <tissue evidence="3">Muscle</tissue>
    </source>
</reference>
<dbReference type="AlphaFoldDB" id="A0A7K4XNT9"/>
<organism evidence="3 4">
    <name type="scientific">Regulus satrapa</name>
    <name type="common">Golden-crowned kinglet</name>
    <dbReference type="NCBI Taxonomy" id="13245"/>
    <lineage>
        <taxon>Eukaryota</taxon>
        <taxon>Metazoa</taxon>
        <taxon>Chordata</taxon>
        <taxon>Craniata</taxon>
        <taxon>Vertebrata</taxon>
        <taxon>Euteleostomi</taxon>
        <taxon>Archelosauria</taxon>
        <taxon>Archosauria</taxon>
        <taxon>Dinosauria</taxon>
        <taxon>Saurischia</taxon>
        <taxon>Theropoda</taxon>
        <taxon>Coelurosauria</taxon>
        <taxon>Aves</taxon>
        <taxon>Neognathae</taxon>
        <taxon>Neoaves</taxon>
        <taxon>Telluraves</taxon>
        <taxon>Australaves</taxon>
        <taxon>Passeriformes</taxon>
        <taxon>Regulidae</taxon>
        <taxon>Regulus</taxon>
    </lineage>
</organism>
<sequence>ANTDCKKLLKSLPKENPSLTEMMEACNRVGTIEHQYAAMAAALATMRGSPKALGVCFNCNKPGHFKRDCPALKGNKSKT</sequence>
<keyword evidence="1" id="KW-0863">Zinc-finger</keyword>
<dbReference type="SUPFAM" id="SSF57756">
    <property type="entry name" value="Retrovirus zinc finger-like domains"/>
    <property type="match status" value="1"/>
</dbReference>
<dbReference type="Gene3D" id="1.10.1200.30">
    <property type="match status" value="1"/>
</dbReference>
<accession>A0A7K4XNT9</accession>
<keyword evidence="1" id="KW-0862">Zinc</keyword>
<dbReference type="GO" id="GO:0008270">
    <property type="term" value="F:zinc ion binding"/>
    <property type="evidence" value="ECO:0007669"/>
    <property type="project" value="UniProtKB-KW"/>
</dbReference>
<keyword evidence="4" id="KW-1185">Reference proteome</keyword>
<keyword evidence="1" id="KW-0479">Metal-binding</keyword>
<dbReference type="SMART" id="SM00343">
    <property type="entry name" value="ZnF_C2HC"/>
    <property type="match status" value="1"/>
</dbReference>
<dbReference type="Pfam" id="PF00098">
    <property type="entry name" value="zf-CCHC"/>
    <property type="match status" value="1"/>
</dbReference>
<evidence type="ECO:0000256" key="1">
    <source>
        <dbReference type="PROSITE-ProRule" id="PRU00047"/>
    </source>
</evidence>
<dbReference type="PANTHER" id="PTHR40389:SF3">
    <property type="entry name" value="IGE-BINDING PROTEIN"/>
    <property type="match status" value="1"/>
</dbReference>